<comment type="caution">
    <text evidence="6">The sequence shown here is derived from an EMBL/GenBank/DDBJ whole genome shotgun (WGS) entry which is preliminary data.</text>
</comment>
<feature type="transmembrane region" description="Helical" evidence="4">
    <location>
        <begin position="135"/>
        <end position="155"/>
    </location>
</feature>
<dbReference type="SMART" id="SM00014">
    <property type="entry name" value="acidPPc"/>
    <property type="match status" value="1"/>
</dbReference>
<evidence type="ECO:0000256" key="1">
    <source>
        <dbReference type="ARBA" id="ARBA00012374"/>
    </source>
</evidence>
<dbReference type="SUPFAM" id="SSF48317">
    <property type="entry name" value="Acid phosphatase/Vanadium-dependent haloperoxidase"/>
    <property type="match status" value="1"/>
</dbReference>
<accession>A0ABU8J8L3</accession>
<dbReference type="Proteomes" id="UP001381174">
    <property type="component" value="Unassembled WGS sequence"/>
</dbReference>
<sequence>MTPSLHDLAAAAYGADVWLFRHIHPAQRPSMTMARFARVLADAPLLAGMALLGLMGAMPRRWPRRIVVDATLAIAGALVMNLGLALLWPRARPFVAGVGQAWMTHAATGSFPSDHLTAQWTLAGILLLQRSTYRWGVAVALLGLPMAWARIYLGVHYPGDMLGALWVSTMATLTLTLLRSQRSMGVAPWASDRSQARQETCAKAITRPGE</sequence>
<feature type="domain" description="Phosphatidic acid phosphatase type 2/haloperoxidase" evidence="5">
    <location>
        <begin position="67"/>
        <end position="176"/>
    </location>
</feature>
<keyword evidence="4" id="KW-1133">Transmembrane helix</keyword>
<comment type="catalytic activity">
    <reaction evidence="3">
        <text>di-trans,octa-cis-undecaprenyl diphosphate + H2O = di-trans,octa-cis-undecaprenyl phosphate + phosphate + H(+)</text>
        <dbReference type="Rhea" id="RHEA:28094"/>
        <dbReference type="ChEBI" id="CHEBI:15377"/>
        <dbReference type="ChEBI" id="CHEBI:15378"/>
        <dbReference type="ChEBI" id="CHEBI:43474"/>
        <dbReference type="ChEBI" id="CHEBI:58405"/>
        <dbReference type="ChEBI" id="CHEBI:60392"/>
        <dbReference type="EC" id="3.6.1.27"/>
    </reaction>
</comment>
<keyword evidence="4" id="KW-0812">Transmembrane</keyword>
<evidence type="ECO:0000259" key="5">
    <source>
        <dbReference type="SMART" id="SM00014"/>
    </source>
</evidence>
<evidence type="ECO:0000313" key="6">
    <source>
        <dbReference type="EMBL" id="MEI7035618.1"/>
    </source>
</evidence>
<dbReference type="EMBL" id="JBBBNY010000001">
    <property type="protein sequence ID" value="MEI7035618.1"/>
    <property type="molecule type" value="Genomic_DNA"/>
</dbReference>
<gene>
    <name evidence="6" type="ORF">WAT24_02465</name>
</gene>
<feature type="transmembrane region" description="Helical" evidence="4">
    <location>
        <begin position="36"/>
        <end position="58"/>
    </location>
</feature>
<dbReference type="PANTHER" id="PTHR14969">
    <property type="entry name" value="SPHINGOSINE-1-PHOSPHATE PHOSPHOHYDROLASE"/>
    <property type="match status" value="1"/>
</dbReference>
<keyword evidence="7" id="KW-1185">Reference proteome</keyword>
<dbReference type="InterPro" id="IPR000326">
    <property type="entry name" value="PAP2/HPO"/>
</dbReference>
<evidence type="ECO:0000313" key="7">
    <source>
        <dbReference type="Proteomes" id="UP001381174"/>
    </source>
</evidence>
<dbReference type="Pfam" id="PF01569">
    <property type="entry name" value="PAP2"/>
    <property type="match status" value="1"/>
</dbReference>
<feature type="transmembrane region" description="Helical" evidence="4">
    <location>
        <begin position="70"/>
        <end position="88"/>
    </location>
</feature>
<feature type="transmembrane region" description="Helical" evidence="4">
    <location>
        <begin position="161"/>
        <end position="178"/>
    </location>
</feature>
<proteinExistence type="predicted"/>
<dbReference type="Gene3D" id="1.20.144.10">
    <property type="entry name" value="Phosphatidic acid phosphatase type 2/haloperoxidase"/>
    <property type="match status" value="1"/>
</dbReference>
<dbReference type="InterPro" id="IPR036938">
    <property type="entry name" value="PAP2/HPO_sf"/>
</dbReference>
<dbReference type="RefSeq" id="WP_336806232.1">
    <property type="nucleotide sequence ID" value="NZ_JBBBNY010000001.1"/>
</dbReference>
<name>A0ABU8J8L3_9GAMM</name>
<reference evidence="6 7" key="1">
    <citation type="journal article" date="2014" name="Int. J. Syst. Evol. Microbiol.">
        <title>Fulvimonas yonginensis sp. nov., isolated from greenhouse soil, and emended description of the genus Fulvimonas.</title>
        <authorList>
            <person name="Ahn J.H."/>
            <person name="Kim S.J."/>
            <person name="Weon H.Y."/>
            <person name="Hong S.B."/>
            <person name="Seok S.J."/>
            <person name="Kwon S.W."/>
        </authorList>
    </citation>
    <scope>NUCLEOTIDE SEQUENCE [LARGE SCALE GENOMIC DNA]</scope>
    <source>
        <strain evidence="6 7">KACC 16952</strain>
    </source>
</reference>
<dbReference type="EC" id="3.6.1.27" evidence="1"/>
<evidence type="ECO:0000256" key="4">
    <source>
        <dbReference type="SAM" id="Phobius"/>
    </source>
</evidence>
<evidence type="ECO:0000256" key="3">
    <source>
        <dbReference type="ARBA" id="ARBA00047594"/>
    </source>
</evidence>
<evidence type="ECO:0000256" key="2">
    <source>
        <dbReference type="ARBA" id="ARBA00032707"/>
    </source>
</evidence>
<keyword evidence="4" id="KW-0472">Membrane</keyword>
<dbReference type="PANTHER" id="PTHR14969:SF13">
    <property type="entry name" value="AT30094P"/>
    <property type="match status" value="1"/>
</dbReference>
<organism evidence="6 7">
    <name type="scientific">Fulvimonas yonginensis</name>
    <dbReference type="NCBI Taxonomy" id="1495200"/>
    <lineage>
        <taxon>Bacteria</taxon>
        <taxon>Pseudomonadati</taxon>
        <taxon>Pseudomonadota</taxon>
        <taxon>Gammaproteobacteria</taxon>
        <taxon>Lysobacterales</taxon>
        <taxon>Rhodanobacteraceae</taxon>
        <taxon>Fulvimonas</taxon>
    </lineage>
</organism>
<protein>
    <recommendedName>
        <fullName evidence="1">undecaprenyl-diphosphate phosphatase</fullName>
        <ecNumber evidence="1">3.6.1.27</ecNumber>
    </recommendedName>
    <alternativeName>
        <fullName evidence="2">Undecaprenyl pyrophosphate phosphatase</fullName>
    </alternativeName>
</protein>